<evidence type="ECO:0000313" key="3">
    <source>
        <dbReference type="Proteomes" id="UP001056436"/>
    </source>
</evidence>
<protein>
    <submittedName>
        <fullName evidence="2">Uncharacterized protein</fullName>
    </submittedName>
</protein>
<sequence length="38" mass="4036">MGHGTLASNYLTIAVDCLGALAFFTFAFLSDKYGKCGM</sequence>
<keyword evidence="3" id="KW-1185">Reference proteome</keyword>
<feature type="transmembrane region" description="Helical" evidence="1">
    <location>
        <begin position="6"/>
        <end position="29"/>
    </location>
</feature>
<comment type="caution">
    <text evidence="2">The sequence shown here is derived from an EMBL/GenBank/DDBJ whole genome shotgun (WGS) entry which is preliminary data.</text>
</comment>
<dbReference type="Proteomes" id="UP001056436">
    <property type="component" value="Unassembled WGS sequence"/>
</dbReference>
<dbReference type="AlphaFoldDB" id="A0A9P9X9K6"/>
<reference evidence="2" key="1">
    <citation type="submission" date="2019-01" db="EMBL/GenBank/DDBJ databases">
        <title>Colletotrichum abscissum LGMF1257.</title>
        <authorList>
            <person name="Baroncelli R."/>
        </authorList>
    </citation>
    <scope>NUCLEOTIDE SEQUENCE</scope>
    <source>
        <strain evidence="2">Ca142</strain>
    </source>
</reference>
<accession>A0A9P9X9K6</accession>
<keyword evidence="1" id="KW-0812">Transmembrane</keyword>
<evidence type="ECO:0000313" key="2">
    <source>
        <dbReference type="EMBL" id="KAI3543824.1"/>
    </source>
</evidence>
<keyword evidence="1" id="KW-0472">Membrane</keyword>
<name>A0A9P9X9K6_9PEZI</name>
<dbReference type="EMBL" id="SDAQ01000070">
    <property type="protein sequence ID" value="KAI3543824.1"/>
    <property type="molecule type" value="Genomic_DNA"/>
</dbReference>
<gene>
    <name evidence="2" type="ORF">CABS02_09894</name>
</gene>
<keyword evidence="1" id="KW-1133">Transmembrane helix</keyword>
<evidence type="ECO:0000256" key="1">
    <source>
        <dbReference type="SAM" id="Phobius"/>
    </source>
</evidence>
<organism evidence="2 3">
    <name type="scientific">Colletotrichum abscissum</name>
    <dbReference type="NCBI Taxonomy" id="1671311"/>
    <lineage>
        <taxon>Eukaryota</taxon>
        <taxon>Fungi</taxon>
        <taxon>Dikarya</taxon>
        <taxon>Ascomycota</taxon>
        <taxon>Pezizomycotina</taxon>
        <taxon>Sordariomycetes</taxon>
        <taxon>Hypocreomycetidae</taxon>
        <taxon>Glomerellales</taxon>
        <taxon>Glomerellaceae</taxon>
        <taxon>Colletotrichum</taxon>
        <taxon>Colletotrichum acutatum species complex</taxon>
    </lineage>
</organism>
<proteinExistence type="predicted"/>